<evidence type="ECO:0000313" key="2">
    <source>
        <dbReference type="Proteomes" id="UP000240739"/>
    </source>
</evidence>
<keyword evidence="2" id="KW-1185">Reference proteome</keyword>
<dbReference type="InterPro" id="IPR041492">
    <property type="entry name" value="HAD_2"/>
</dbReference>
<dbReference type="GO" id="GO:0006281">
    <property type="term" value="P:DNA repair"/>
    <property type="evidence" value="ECO:0007669"/>
    <property type="project" value="TreeGrafter"/>
</dbReference>
<reference evidence="1 2" key="1">
    <citation type="submission" date="2018-03" db="EMBL/GenBank/DDBJ databases">
        <title>Aquarubrobacter algicola gen. nov., sp. nov., a novel actinobacterium isolated from shallow eutrophic lake during the end of cyanobacterial harmful algal blooms.</title>
        <authorList>
            <person name="Chun S.J."/>
        </authorList>
    </citation>
    <scope>NUCLEOTIDE SEQUENCE [LARGE SCALE GENOMIC DNA]</scope>
    <source>
        <strain evidence="1 2">Seoho-28</strain>
    </source>
</reference>
<dbReference type="InterPro" id="IPR050155">
    <property type="entry name" value="HAD-like_hydrolase_sf"/>
</dbReference>
<proteinExistence type="predicted"/>
<dbReference type="AlphaFoldDB" id="A0A2T4ULA7"/>
<sequence length="223" mass="23885">MRVMTTAQATIQAVVFDWDGTLMDSKAALLASYHEATTKVLGEPFPVEPADIEQIVQLRALESFTIIARGDQEVYDRVAEAFHDAYRRNAQTTQPFPGTMEMLRALKDAGVKIGIATSKARARMDLEGVRTGINDLVDFSVTGDDVQDAKPAPEAVARAIAGLGVEPGRTLYVGDGPNDVIAGKGASAITVGVSFGFHPAEMREEHPDHVVDTPGEIVALARP</sequence>
<dbReference type="PANTHER" id="PTHR43434:SF1">
    <property type="entry name" value="PHOSPHOGLYCOLATE PHOSPHATASE"/>
    <property type="match status" value="1"/>
</dbReference>
<dbReference type="InterPro" id="IPR023214">
    <property type="entry name" value="HAD_sf"/>
</dbReference>
<organism evidence="1 2">
    <name type="scientific">Paraconexibacter algicola</name>
    <dbReference type="NCBI Taxonomy" id="2133960"/>
    <lineage>
        <taxon>Bacteria</taxon>
        <taxon>Bacillati</taxon>
        <taxon>Actinomycetota</taxon>
        <taxon>Thermoleophilia</taxon>
        <taxon>Solirubrobacterales</taxon>
        <taxon>Paraconexibacteraceae</taxon>
        <taxon>Paraconexibacter</taxon>
    </lineage>
</organism>
<dbReference type="SUPFAM" id="SSF56784">
    <property type="entry name" value="HAD-like"/>
    <property type="match status" value="1"/>
</dbReference>
<dbReference type="SFLD" id="SFLDG01129">
    <property type="entry name" value="C1.5:_HAD__Beta-PGM__Phosphata"/>
    <property type="match status" value="1"/>
</dbReference>
<dbReference type="SFLD" id="SFLDS00003">
    <property type="entry name" value="Haloacid_Dehalogenase"/>
    <property type="match status" value="1"/>
</dbReference>
<dbReference type="Pfam" id="PF13419">
    <property type="entry name" value="HAD_2"/>
    <property type="match status" value="1"/>
</dbReference>
<dbReference type="InterPro" id="IPR036412">
    <property type="entry name" value="HAD-like_sf"/>
</dbReference>
<dbReference type="InterPro" id="IPR006439">
    <property type="entry name" value="HAD-SF_hydro_IA"/>
</dbReference>
<dbReference type="NCBIfam" id="TIGR01549">
    <property type="entry name" value="HAD-SF-IA-v1"/>
    <property type="match status" value="1"/>
</dbReference>
<dbReference type="Proteomes" id="UP000240739">
    <property type="component" value="Unassembled WGS sequence"/>
</dbReference>
<dbReference type="EMBL" id="PYYB01000001">
    <property type="protein sequence ID" value="PTL60032.1"/>
    <property type="molecule type" value="Genomic_DNA"/>
</dbReference>
<dbReference type="Gene3D" id="1.10.150.240">
    <property type="entry name" value="Putative phosphatase, domain 2"/>
    <property type="match status" value="1"/>
</dbReference>
<evidence type="ECO:0008006" key="3">
    <source>
        <dbReference type="Google" id="ProtNLM"/>
    </source>
</evidence>
<evidence type="ECO:0000313" key="1">
    <source>
        <dbReference type="EMBL" id="PTL60032.1"/>
    </source>
</evidence>
<dbReference type="PANTHER" id="PTHR43434">
    <property type="entry name" value="PHOSPHOGLYCOLATE PHOSPHATASE"/>
    <property type="match status" value="1"/>
</dbReference>
<name>A0A2T4ULA7_9ACTN</name>
<protein>
    <recommendedName>
        <fullName evidence="3">Phosphoglycolate phosphatase</fullName>
    </recommendedName>
</protein>
<dbReference type="SFLD" id="SFLDG01135">
    <property type="entry name" value="C1.5.6:_HAD__Beta-PGM__Phospha"/>
    <property type="match status" value="1"/>
</dbReference>
<comment type="caution">
    <text evidence="1">The sequence shown here is derived from an EMBL/GenBank/DDBJ whole genome shotgun (WGS) entry which is preliminary data.</text>
</comment>
<gene>
    <name evidence="1" type="ORF">C7Y72_10430</name>
</gene>
<dbReference type="NCBIfam" id="TIGR01509">
    <property type="entry name" value="HAD-SF-IA-v3"/>
    <property type="match status" value="1"/>
</dbReference>
<accession>A0A2T4ULA7</accession>
<dbReference type="InterPro" id="IPR023198">
    <property type="entry name" value="PGP-like_dom2"/>
</dbReference>
<dbReference type="PRINTS" id="PR00413">
    <property type="entry name" value="HADHALOGNASE"/>
</dbReference>
<dbReference type="GO" id="GO:0008967">
    <property type="term" value="F:phosphoglycolate phosphatase activity"/>
    <property type="evidence" value="ECO:0007669"/>
    <property type="project" value="TreeGrafter"/>
</dbReference>
<dbReference type="Gene3D" id="3.40.50.1000">
    <property type="entry name" value="HAD superfamily/HAD-like"/>
    <property type="match status" value="1"/>
</dbReference>